<dbReference type="GO" id="GO:0004497">
    <property type="term" value="F:monooxygenase activity"/>
    <property type="evidence" value="ECO:0007669"/>
    <property type="project" value="UniProtKB-KW"/>
</dbReference>
<dbReference type="InterPro" id="IPR001128">
    <property type="entry name" value="Cyt_P450"/>
</dbReference>
<dbReference type="GO" id="GO:0005506">
    <property type="term" value="F:iron ion binding"/>
    <property type="evidence" value="ECO:0007669"/>
    <property type="project" value="InterPro"/>
</dbReference>
<evidence type="ECO:0000256" key="7">
    <source>
        <dbReference type="ARBA" id="ARBA00023033"/>
    </source>
</evidence>
<comment type="similarity">
    <text evidence="2">Belongs to the cytochrome P450 family.</text>
</comment>
<keyword evidence="9" id="KW-1185">Reference proteome</keyword>
<evidence type="ECO:0000256" key="3">
    <source>
        <dbReference type="ARBA" id="ARBA00022617"/>
    </source>
</evidence>
<dbReference type="InterPro" id="IPR002401">
    <property type="entry name" value="Cyt_P450_E_grp-I"/>
</dbReference>
<dbReference type="PANTHER" id="PTHR47946:SF21">
    <property type="entry name" value="CYTOCHROME P450-RELATED"/>
    <property type="match status" value="1"/>
</dbReference>
<dbReference type="Gramene" id="mRNA:HanXRQr2_Chr04g0168691">
    <property type="protein sequence ID" value="mRNA:HanXRQr2_Chr04g0168691"/>
    <property type="gene ID" value="HanXRQr2_Chr04g0168691"/>
</dbReference>
<comment type="caution">
    <text evidence="8">The sequence shown here is derived from an EMBL/GenBank/DDBJ whole genome shotgun (WGS) entry which is preliminary data.</text>
</comment>
<evidence type="ECO:0000256" key="4">
    <source>
        <dbReference type="ARBA" id="ARBA00022723"/>
    </source>
</evidence>
<protein>
    <submittedName>
        <fullName evidence="8">Cytochrome P450</fullName>
    </submittedName>
</protein>
<evidence type="ECO:0000313" key="9">
    <source>
        <dbReference type="Proteomes" id="UP000215914"/>
    </source>
</evidence>
<dbReference type="Proteomes" id="UP000215914">
    <property type="component" value="Unassembled WGS sequence"/>
</dbReference>
<evidence type="ECO:0000256" key="1">
    <source>
        <dbReference type="ARBA" id="ARBA00001971"/>
    </source>
</evidence>
<reference evidence="8" key="2">
    <citation type="submission" date="2020-06" db="EMBL/GenBank/DDBJ databases">
        <title>Helianthus annuus Genome sequencing and assembly Release 2.</title>
        <authorList>
            <person name="Gouzy J."/>
            <person name="Langlade N."/>
            <person name="Munos S."/>
        </authorList>
    </citation>
    <scope>NUCLEOTIDE SEQUENCE</scope>
    <source>
        <tissue evidence="8">Leaves</tissue>
    </source>
</reference>
<proteinExistence type="inferred from homology"/>
<dbReference type="PANTHER" id="PTHR47946">
    <property type="entry name" value="CYTOCHROME P450 78A7-RELATED"/>
    <property type="match status" value="1"/>
</dbReference>
<name>A0A9K3NRF6_HELAN</name>
<dbReference type="AlphaFoldDB" id="A0A9K3NRF6"/>
<dbReference type="Pfam" id="PF00067">
    <property type="entry name" value="p450"/>
    <property type="match status" value="1"/>
</dbReference>
<evidence type="ECO:0000313" key="8">
    <source>
        <dbReference type="EMBL" id="KAF5810382.1"/>
    </source>
</evidence>
<dbReference type="GO" id="GO:0020037">
    <property type="term" value="F:heme binding"/>
    <property type="evidence" value="ECO:0007669"/>
    <property type="project" value="InterPro"/>
</dbReference>
<keyword evidence="6" id="KW-0408">Iron</keyword>
<dbReference type="PRINTS" id="PR00463">
    <property type="entry name" value="EP450I"/>
</dbReference>
<dbReference type="InterPro" id="IPR036396">
    <property type="entry name" value="Cyt_P450_sf"/>
</dbReference>
<evidence type="ECO:0000256" key="5">
    <source>
        <dbReference type="ARBA" id="ARBA00023002"/>
    </source>
</evidence>
<evidence type="ECO:0000256" key="2">
    <source>
        <dbReference type="ARBA" id="ARBA00010617"/>
    </source>
</evidence>
<dbReference type="InterPro" id="IPR051996">
    <property type="entry name" value="Cytochrome_P450_78A"/>
</dbReference>
<keyword evidence="5" id="KW-0560">Oxidoreductase</keyword>
<keyword evidence="3" id="KW-0349">Heme</keyword>
<accession>A0A9K3NRF6</accession>
<dbReference type="SUPFAM" id="SSF48264">
    <property type="entry name" value="Cytochrome P450"/>
    <property type="match status" value="1"/>
</dbReference>
<dbReference type="GO" id="GO:0016705">
    <property type="term" value="F:oxidoreductase activity, acting on paired donors, with incorporation or reduction of molecular oxygen"/>
    <property type="evidence" value="ECO:0007669"/>
    <property type="project" value="InterPro"/>
</dbReference>
<gene>
    <name evidence="8" type="ORF">HanXRQr2_Chr04g0168691</name>
</gene>
<sequence>MFLLGRLLCNTDKKGLAVQLRRFTMLIFVDVLLDLESENKFSDGDMIAVLWEMNFRGTDTVAILLEWILPRMVLHPDIQAKAQSEIDLVTGGRPVNDSDLDNLPYLQAKRDLTYAPIGPAFVLGSSSNPRHCGGLA</sequence>
<comment type="cofactor">
    <cofactor evidence="1">
        <name>heme</name>
        <dbReference type="ChEBI" id="CHEBI:30413"/>
    </cofactor>
</comment>
<evidence type="ECO:0000256" key="6">
    <source>
        <dbReference type="ARBA" id="ARBA00023004"/>
    </source>
</evidence>
<keyword evidence="7" id="KW-0503">Monooxygenase</keyword>
<keyword evidence="4" id="KW-0479">Metal-binding</keyword>
<dbReference type="Gene3D" id="1.10.630.10">
    <property type="entry name" value="Cytochrome P450"/>
    <property type="match status" value="1"/>
</dbReference>
<dbReference type="EMBL" id="MNCJ02000319">
    <property type="protein sequence ID" value="KAF5810382.1"/>
    <property type="molecule type" value="Genomic_DNA"/>
</dbReference>
<reference evidence="8" key="1">
    <citation type="journal article" date="2017" name="Nature">
        <title>The sunflower genome provides insights into oil metabolism, flowering and Asterid evolution.</title>
        <authorList>
            <person name="Badouin H."/>
            <person name="Gouzy J."/>
            <person name="Grassa C.J."/>
            <person name="Murat F."/>
            <person name="Staton S.E."/>
            <person name="Cottret L."/>
            <person name="Lelandais-Briere C."/>
            <person name="Owens G.L."/>
            <person name="Carrere S."/>
            <person name="Mayjonade B."/>
            <person name="Legrand L."/>
            <person name="Gill N."/>
            <person name="Kane N.C."/>
            <person name="Bowers J.E."/>
            <person name="Hubner S."/>
            <person name="Bellec A."/>
            <person name="Berard A."/>
            <person name="Berges H."/>
            <person name="Blanchet N."/>
            <person name="Boniface M.C."/>
            <person name="Brunel D."/>
            <person name="Catrice O."/>
            <person name="Chaidir N."/>
            <person name="Claudel C."/>
            <person name="Donnadieu C."/>
            <person name="Faraut T."/>
            <person name="Fievet G."/>
            <person name="Helmstetter N."/>
            <person name="King M."/>
            <person name="Knapp S.J."/>
            <person name="Lai Z."/>
            <person name="Le Paslier M.C."/>
            <person name="Lippi Y."/>
            <person name="Lorenzon L."/>
            <person name="Mandel J.R."/>
            <person name="Marage G."/>
            <person name="Marchand G."/>
            <person name="Marquand E."/>
            <person name="Bret-Mestries E."/>
            <person name="Morien E."/>
            <person name="Nambeesan S."/>
            <person name="Nguyen T."/>
            <person name="Pegot-Espagnet P."/>
            <person name="Pouilly N."/>
            <person name="Raftis F."/>
            <person name="Sallet E."/>
            <person name="Schiex T."/>
            <person name="Thomas J."/>
            <person name="Vandecasteele C."/>
            <person name="Vares D."/>
            <person name="Vear F."/>
            <person name="Vautrin S."/>
            <person name="Crespi M."/>
            <person name="Mangin B."/>
            <person name="Burke J.M."/>
            <person name="Salse J."/>
            <person name="Munos S."/>
            <person name="Vincourt P."/>
            <person name="Rieseberg L.H."/>
            <person name="Langlade N.B."/>
        </authorList>
    </citation>
    <scope>NUCLEOTIDE SEQUENCE</scope>
    <source>
        <tissue evidence="8">Leaves</tissue>
    </source>
</reference>
<organism evidence="8 9">
    <name type="scientific">Helianthus annuus</name>
    <name type="common">Common sunflower</name>
    <dbReference type="NCBI Taxonomy" id="4232"/>
    <lineage>
        <taxon>Eukaryota</taxon>
        <taxon>Viridiplantae</taxon>
        <taxon>Streptophyta</taxon>
        <taxon>Embryophyta</taxon>
        <taxon>Tracheophyta</taxon>
        <taxon>Spermatophyta</taxon>
        <taxon>Magnoliopsida</taxon>
        <taxon>eudicotyledons</taxon>
        <taxon>Gunneridae</taxon>
        <taxon>Pentapetalae</taxon>
        <taxon>asterids</taxon>
        <taxon>campanulids</taxon>
        <taxon>Asterales</taxon>
        <taxon>Asteraceae</taxon>
        <taxon>Asteroideae</taxon>
        <taxon>Heliantheae alliance</taxon>
        <taxon>Heliantheae</taxon>
        <taxon>Helianthus</taxon>
    </lineage>
</organism>